<evidence type="ECO:0000256" key="1">
    <source>
        <dbReference type="ARBA" id="ARBA00007637"/>
    </source>
</evidence>
<dbReference type="AlphaFoldDB" id="A0A6A4P638"/>
<sequence length="354" mass="39534">MGLRMIVHFTATNICFNPFNHFSFGFTCSNSNKLLLSKTPSCGIRLKSTPLSLYLSFMATNLHVSQSAPTHDFEATPSLQIGQYDLLIVGPGILGRLVAHTWRQEYPGCQVFGQTLTTDHHGELIEIGISPSLNWTGGKHKFPYVIFCAPPYQSSDYNGYIRLAALSWNGEGSFLFTSSSAPYDCNDNGSCDEDTPVVPIGRSRRTDVLLNAENIVLEFGGSVVRLSGLYISFVEFNLLGFRRSNLSMLLFKGIVECRPDHILNLIHYEDAASLSVAILKKKFGERIFLGCDNHPLSRQEIMDLVNQSGKLSKKFEKFIGTNDPLGKKLNNSRTRQEVGWEPKYSSFAHFLETL</sequence>
<evidence type="ECO:0000256" key="2">
    <source>
        <dbReference type="ARBA" id="ARBA00023027"/>
    </source>
</evidence>
<name>A0A6A4P638_LUPAL</name>
<keyword evidence="5" id="KW-1185">Reference proteome</keyword>
<dbReference type="EMBL" id="WOCE01000018">
    <property type="protein sequence ID" value="KAE9594618.1"/>
    <property type="molecule type" value="Genomic_DNA"/>
</dbReference>
<evidence type="ECO:0000256" key="3">
    <source>
        <dbReference type="ARBA" id="ARBA00023235"/>
    </source>
</evidence>
<reference evidence="5" key="1">
    <citation type="journal article" date="2020" name="Nat. Commun.">
        <title>Genome sequence of the cluster root forming white lupin.</title>
        <authorList>
            <person name="Hufnagel B."/>
            <person name="Marques A."/>
            <person name="Soriano A."/>
            <person name="Marques L."/>
            <person name="Divol F."/>
            <person name="Doumas P."/>
            <person name="Sallet E."/>
            <person name="Mancinotti D."/>
            <person name="Carrere S."/>
            <person name="Marande W."/>
            <person name="Arribat S."/>
            <person name="Keller J."/>
            <person name="Huneau C."/>
            <person name="Blein T."/>
            <person name="Aime D."/>
            <person name="Laguerre M."/>
            <person name="Taylor J."/>
            <person name="Schubert V."/>
            <person name="Nelson M."/>
            <person name="Geu-Flores F."/>
            <person name="Crespi M."/>
            <person name="Gallardo-Guerrero K."/>
            <person name="Delaux P.-M."/>
            <person name="Salse J."/>
            <person name="Berges H."/>
            <person name="Guyot R."/>
            <person name="Gouzy J."/>
            <person name="Peret B."/>
        </authorList>
    </citation>
    <scope>NUCLEOTIDE SEQUENCE [LARGE SCALE GENOMIC DNA]</scope>
    <source>
        <strain evidence="5">cv. Amiga</strain>
    </source>
</reference>
<proteinExistence type="inferred from homology"/>
<comment type="similarity">
    <text evidence="1">Belongs to the NAD(P)-dependent epimerase/dehydratase family.</text>
</comment>
<evidence type="ECO:0000313" key="4">
    <source>
        <dbReference type="EMBL" id="KAE9594618.1"/>
    </source>
</evidence>
<dbReference type="GO" id="GO:0016853">
    <property type="term" value="F:isomerase activity"/>
    <property type="evidence" value="ECO:0007669"/>
    <property type="project" value="UniProtKB-KW"/>
</dbReference>
<dbReference type="PANTHER" id="PTHR43574">
    <property type="entry name" value="EPIMERASE-RELATED"/>
    <property type="match status" value="1"/>
</dbReference>
<dbReference type="Proteomes" id="UP000447434">
    <property type="component" value="Chromosome 18"/>
</dbReference>
<protein>
    <submittedName>
        <fullName evidence="4">Putative NAD(P)-binding domain-containing protein</fullName>
    </submittedName>
</protein>
<evidence type="ECO:0000313" key="5">
    <source>
        <dbReference type="Proteomes" id="UP000447434"/>
    </source>
</evidence>
<comment type="caution">
    <text evidence="4">The sequence shown here is derived from an EMBL/GenBank/DDBJ whole genome shotgun (WGS) entry which is preliminary data.</text>
</comment>
<organism evidence="4 5">
    <name type="scientific">Lupinus albus</name>
    <name type="common">White lupine</name>
    <name type="synonym">Lupinus termis</name>
    <dbReference type="NCBI Taxonomy" id="3870"/>
    <lineage>
        <taxon>Eukaryota</taxon>
        <taxon>Viridiplantae</taxon>
        <taxon>Streptophyta</taxon>
        <taxon>Embryophyta</taxon>
        <taxon>Tracheophyta</taxon>
        <taxon>Spermatophyta</taxon>
        <taxon>Magnoliopsida</taxon>
        <taxon>eudicotyledons</taxon>
        <taxon>Gunneridae</taxon>
        <taxon>Pentapetalae</taxon>
        <taxon>rosids</taxon>
        <taxon>fabids</taxon>
        <taxon>Fabales</taxon>
        <taxon>Fabaceae</taxon>
        <taxon>Papilionoideae</taxon>
        <taxon>50 kb inversion clade</taxon>
        <taxon>genistoids sensu lato</taxon>
        <taxon>core genistoids</taxon>
        <taxon>Genisteae</taxon>
        <taxon>Lupinus</taxon>
    </lineage>
</organism>
<dbReference type="SUPFAM" id="SSF51735">
    <property type="entry name" value="NAD(P)-binding Rossmann-fold domains"/>
    <property type="match status" value="1"/>
</dbReference>
<dbReference type="OrthoDB" id="674948at2759"/>
<keyword evidence="2" id="KW-0520">NAD</keyword>
<gene>
    <name evidence="4" type="ORF">Lalb_Chr18g0055711</name>
</gene>
<dbReference type="Gene3D" id="3.40.50.720">
    <property type="entry name" value="NAD(P)-binding Rossmann-like Domain"/>
    <property type="match status" value="1"/>
</dbReference>
<keyword evidence="3" id="KW-0413">Isomerase</keyword>
<dbReference type="InterPro" id="IPR036291">
    <property type="entry name" value="NAD(P)-bd_dom_sf"/>
</dbReference>
<accession>A0A6A4P638</accession>